<reference evidence="6 7" key="2">
    <citation type="submission" date="2019-01" db="EMBL/GenBank/DDBJ databases">
        <authorList>
            <person name="Li Y."/>
        </authorList>
    </citation>
    <scope>NUCLEOTIDE SEQUENCE [LARGE SCALE GENOMIC DNA]</scope>
    <source>
        <strain evidence="6 7">SK2B-1</strain>
    </source>
</reference>
<feature type="domain" description="HTH lysR-type" evidence="5">
    <location>
        <begin position="4"/>
        <end position="61"/>
    </location>
</feature>
<protein>
    <submittedName>
        <fullName evidence="6">LysR family transcriptional regulator</fullName>
    </submittedName>
</protein>
<evidence type="ECO:0000256" key="1">
    <source>
        <dbReference type="ARBA" id="ARBA00009437"/>
    </source>
</evidence>
<dbReference type="InterPro" id="IPR036390">
    <property type="entry name" value="WH_DNA-bd_sf"/>
</dbReference>
<dbReference type="Pfam" id="PF00126">
    <property type="entry name" value="HTH_1"/>
    <property type="match status" value="1"/>
</dbReference>
<keyword evidence="3" id="KW-0238">DNA-binding</keyword>
<dbReference type="InterPro" id="IPR036388">
    <property type="entry name" value="WH-like_DNA-bd_sf"/>
</dbReference>
<accession>A0A443JPR2</accession>
<comment type="caution">
    <text evidence="6">The sequence shown here is derived from an EMBL/GenBank/DDBJ whole genome shotgun (WGS) entry which is preliminary data.</text>
</comment>
<dbReference type="Pfam" id="PF03466">
    <property type="entry name" value="LysR_substrate"/>
    <property type="match status" value="1"/>
</dbReference>
<dbReference type="InterPro" id="IPR058163">
    <property type="entry name" value="LysR-type_TF_proteobact-type"/>
</dbReference>
<dbReference type="FunFam" id="1.10.10.10:FF:000001">
    <property type="entry name" value="LysR family transcriptional regulator"/>
    <property type="match status" value="1"/>
</dbReference>
<dbReference type="SUPFAM" id="SSF46785">
    <property type="entry name" value="Winged helix' DNA-binding domain"/>
    <property type="match status" value="1"/>
</dbReference>
<comment type="similarity">
    <text evidence="1">Belongs to the LysR transcriptional regulatory family.</text>
</comment>
<dbReference type="RefSeq" id="WP_128208170.1">
    <property type="nucleotide sequence ID" value="NZ_JBHRSO010000039.1"/>
</dbReference>
<evidence type="ECO:0000256" key="2">
    <source>
        <dbReference type="ARBA" id="ARBA00023015"/>
    </source>
</evidence>
<keyword evidence="4" id="KW-0804">Transcription</keyword>
<dbReference type="SUPFAM" id="SSF53850">
    <property type="entry name" value="Periplasmic binding protein-like II"/>
    <property type="match status" value="1"/>
</dbReference>
<dbReference type="GO" id="GO:0006351">
    <property type="term" value="P:DNA-templated transcription"/>
    <property type="evidence" value="ECO:0007669"/>
    <property type="project" value="TreeGrafter"/>
</dbReference>
<evidence type="ECO:0000313" key="6">
    <source>
        <dbReference type="EMBL" id="RWR22510.1"/>
    </source>
</evidence>
<dbReference type="PANTHER" id="PTHR30537:SF26">
    <property type="entry name" value="GLYCINE CLEAVAGE SYSTEM TRANSCRIPTIONAL ACTIVATOR"/>
    <property type="match status" value="1"/>
</dbReference>
<dbReference type="InterPro" id="IPR005119">
    <property type="entry name" value="LysR_subst-bd"/>
</dbReference>
<dbReference type="Proteomes" id="UP000284476">
    <property type="component" value="Unassembled WGS sequence"/>
</dbReference>
<dbReference type="PROSITE" id="PS50931">
    <property type="entry name" value="HTH_LYSR"/>
    <property type="match status" value="1"/>
</dbReference>
<dbReference type="Gene3D" id="1.10.10.10">
    <property type="entry name" value="Winged helix-like DNA-binding domain superfamily/Winged helix DNA-binding domain"/>
    <property type="match status" value="1"/>
</dbReference>
<name>A0A443JPR2_9RHOB</name>
<evidence type="ECO:0000313" key="7">
    <source>
        <dbReference type="Proteomes" id="UP000284476"/>
    </source>
</evidence>
<proteinExistence type="inferred from homology"/>
<keyword evidence="2" id="KW-0805">Transcription regulation</keyword>
<dbReference type="Gene3D" id="3.40.190.10">
    <property type="entry name" value="Periplasmic binding protein-like II"/>
    <property type="match status" value="2"/>
</dbReference>
<dbReference type="GO" id="GO:0003700">
    <property type="term" value="F:DNA-binding transcription factor activity"/>
    <property type="evidence" value="ECO:0007669"/>
    <property type="project" value="InterPro"/>
</dbReference>
<evidence type="ECO:0000259" key="5">
    <source>
        <dbReference type="PROSITE" id="PS50931"/>
    </source>
</evidence>
<gene>
    <name evidence="6" type="ORF">D2T30_06075</name>
</gene>
<dbReference type="InterPro" id="IPR000847">
    <property type="entry name" value="LysR_HTH_N"/>
</dbReference>
<dbReference type="PRINTS" id="PR00039">
    <property type="entry name" value="HTHLYSR"/>
</dbReference>
<dbReference type="EMBL" id="SAUZ01000005">
    <property type="protein sequence ID" value="RWR22510.1"/>
    <property type="molecule type" value="Genomic_DNA"/>
</dbReference>
<evidence type="ECO:0000256" key="4">
    <source>
        <dbReference type="ARBA" id="ARBA00023163"/>
    </source>
</evidence>
<evidence type="ECO:0000256" key="3">
    <source>
        <dbReference type="ARBA" id="ARBA00023125"/>
    </source>
</evidence>
<dbReference type="GO" id="GO:0043565">
    <property type="term" value="F:sequence-specific DNA binding"/>
    <property type="evidence" value="ECO:0007669"/>
    <property type="project" value="TreeGrafter"/>
</dbReference>
<sequence>MRKVDLGWTRIFVEAARCGSLSEAAARLNITQPAVSYQIRRAEAEFGTPLLRRLHRGVELTDAGRRVFDILAREVDQIDRLAEDLRRGPAKTMLRLFTDYAFSALWLIPRIERFRAAWPEFDLQVIATQRTDPAQLQAGDLAVIFGRGADLGRGAVPLLPEVVVPVRAAGFAAGLAQAPLIHLDSQQHPPPWFTWADYFAAFGMEREPRTDRGDLRFNTYSLVIEAALAGQGVALGWRGLIEPFVERGLLIPAGPELAARDAGAGDRGYHMLPGGGDTEGLQRWLLAECAAHVMARR</sequence>
<dbReference type="PANTHER" id="PTHR30537">
    <property type="entry name" value="HTH-TYPE TRANSCRIPTIONAL REGULATOR"/>
    <property type="match status" value="1"/>
</dbReference>
<reference evidence="6 7" key="1">
    <citation type="submission" date="2019-01" db="EMBL/GenBank/DDBJ databases">
        <title>Sinorhodobacter populi sp. nov. isolated from the symptomatic bark tissue of Populus euramericana canker.</title>
        <authorList>
            <person name="Xu G."/>
        </authorList>
    </citation>
    <scope>NUCLEOTIDE SEQUENCE [LARGE SCALE GENOMIC DNA]</scope>
    <source>
        <strain evidence="6 7">SK2B-1</strain>
    </source>
</reference>
<dbReference type="AlphaFoldDB" id="A0A443JPR2"/>
<organism evidence="6 7">
    <name type="scientific">Paenirhodobacter populi</name>
    <dbReference type="NCBI Taxonomy" id="2306993"/>
    <lineage>
        <taxon>Bacteria</taxon>
        <taxon>Pseudomonadati</taxon>
        <taxon>Pseudomonadota</taxon>
        <taxon>Alphaproteobacteria</taxon>
        <taxon>Rhodobacterales</taxon>
        <taxon>Rhodobacter group</taxon>
        <taxon>Paenirhodobacter</taxon>
    </lineage>
</organism>